<evidence type="ECO:0000256" key="4">
    <source>
        <dbReference type="RuleBase" id="RU000628"/>
    </source>
</evidence>
<dbReference type="AlphaFoldDB" id="A0A103XQG9"/>
<evidence type="ECO:0000256" key="2">
    <source>
        <dbReference type="ARBA" id="ARBA00022448"/>
    </source>
</evidence>
<keyword evidence="3 4" id="KW-0446">Lipid-binding</keyword>
<dbReference type="Proteomes" id="UP000243975">
    <property type="component" value="Unassembled WGS sequence"/>
</dbReference>
<comment type="caution">
    <text evidence="7">The sequence shown here is derived from an EMBL/GenBank/DDBJ whole genome shotgun (WGS) entry which is preliminary data.</text>
</comment>
<protein>
    <recommendedName>
        <fullName evidence="4">Non-specific lipid-transfer protein</fullName>
    </recommendedName>
</protein>
<keyword evidence="8" id="KW-1185">Reference proteome</keyword>
<name>A0A103XQG9_CYNCS</name>
<feature type="signal peptide" evidence="5">
    <location>
        <begin position="1"/>
        <end position="24"/>
    </location>
</feature>
<feature type="chain" id="PRO_5007119018" description="Non-specific lipid-transfer protein" evidence="5">
    <location>
        <begin position="25"/>
        <end position="128"/>
    </location>
</feature>
<evidence type="ECO:0000256" key="3">
    <source>
        <dbReference type="ARBA" id="ARBA00023121"/>
    </source>
</evidence>
<comment type="similarity">
    <text evidence="1 4">Belongs to the plant LTP family.</text>
</comment>
<evidence type="ECO:0000259" key="6">
    <source>
        <dbReference type="SMART" id="SM00499"/>
    </source>
</evidence>
<dbReference type="EMBL" id="LEKV01004434">
    <property type="protein sequence ID" value="KVH95031.1"/>
    <property type="molecule type" value="Genomic_DNA"/>
</dbReference>
<keyword evidence="2 4" id="KW-0813">Transport</keyword>
<organism evidence="7 8">
    <name type="scientific">Cynara cardunculus var. scolymus</name>
    <name type="common">Globe artichoke</name>
    <name type="synonym">Cynara scolymus</name>
    <dbReference type="NCBI Taxonomy" id="59895"/>
    <lineage>
        <taxon>Eukaryota</taxon>
        <taxon>Viridiplantae</taxon>
        <taxon>Streptophyta</taxon>
        <taxon>Embryophyta</taxon>
        <taxon>Tracheophyta</taxon>
        <taxon>Spermatophyta</taxon>
        <taxon>Magnoliopsida</taxon>
        <taxon>eudicotyledons</taxon>
        <taxon>Gunneridae</taxon>
        <taxon>Pentapetalae</taxon>
        <taxon>asterids</taxon>
        <taxon>campanulids</taxon>
        <taxon>Asterales</taxon>
        <taxon>Asteraceae</taxon>
        <taxon>Carduoideae</taxon>
        <taxon>Cardueae</taxon>
        <taxon>Carduinae</taxon>
        <taxon>Cynara</taxon>
    </lineage>
</organism>
<dbReference type="InterPro" id="IPR036312">
    <property type="entry name" value="Bifun_inhib/LTP/seed_sf"/>
</dbReference>
<dbReference type="OrthoDB" id="1890443at2759"/>
<dbReference type="CDD" id="cd01960">
    <property type="entry name" value="nsLTP1"/>
    <property type="match status" value="1"/>
</dbReference>
<comment type="function">
    <text evidence="4">Plant non-specific lipid-transfer proteins transfer phospholipids as well as galactolipids across membranes. May play a role in wax or cutin deposition in the cell walls of expanding epidermal cells and certain secretory tissues.</text>
</comment>
<dbReference type="SUPFAM" id="SSF47699">
    <property type="entry name" value="Bifunctional inhibitor/lipid-transfer protein/seed storage 2S albumin"/>
    <property type="match status" value="1"/>
</dbReference>
<dbReference type="PRINTS" id="PR00382">
    <property type="entry name" value="LIPIDTRNSFER"/>
</dbReference>
<keyword evidence="5" id="KW-0732">Signal</keyword>
<accession>A0A103XQG9</accession>
<gene>
    <name evidence="7" type="ORF">Ccrd_002900</name>
</gene>
<evidence type="ECO:0000313" key="7">
    <source>
        <dbReference type="EMBL" id="KVH95031.1"/>
    </source>
</evidence>
<dbReference type="InterPro" id="IPR000528">
    <property type="entry name" value="Plant_nsLTP"/>
</dbReference>
<proteinExistence type="inferred from homology"/>
<evidence type="ECO:0000256" key="1">
    <source>
        <dbReference type="ARBA" id="ARBA00009748"/>
    </source>
</evidence>
<dbReference type="GO" id="GO:0008289">
    <property type="term" value="F:lipid binding"/>
    <property type="evidence" value="ECO:0007669"/>
    <property type="project" value="UniProtKB-KW"/>
</dbReference>
<evidence type="ECO:0000256" key="5">
    <source>
        <dbReference type="SAM" id="SignalP"/>
    </source>
</evidence>
<dbReference type="GO" id="GO:0006869">
    <property type="term" value="P:lipid transport"/>
    <property type="evidence" value="ECO:0007669"/>
    <property type="project" value="InterPro"/>
</dbReference>
<feature type="domain" description="Bifunctional inhibitor/plant lipid transfer protein/seed storage helical" evidence="6">
    <location>
        <begin position="29"/>
        <end position="113"/>
    </location>
</feature>
<dbReference type="SMART" id="SM00499">
    <property type="entry name" value="AAI"/>
    <property type="match status" value="1"/>
</dbReference>
<dbReference type="PANTHER" id="PTHR33076">
    <property type="entry name" value="NON-SPECIFIC LIPID-TRANSFER PROTEIN 2-RELATED"/>
    <property type="match status" value="1"/>
</dbReference>
<dbReference type="STRING" id="59895.A0A103XQG9"/>
<dbReference type="Gene3D" id="1.10.110.10">
    <property type="entry name" value="Plant lipid-transfer and hydrophobic proteins"/>
    <property type="match status" value="1"/>
</dbReference>
<dbReference type="OMA" id="KLAWVMV"/>
<dbReference type="Pfam" id="PF00234">
    <property type="entry name" value="Tryp_alpha_amyl"/>
    <property type="match status" value="1"/>
</dbReference>
<dbReference type="InterPro" id="IPR016140">
    <property type="entry name" value="Bifunc_inhib/LTP/seed_store"/>
</dbReference>
<dbReference type="Gramene" id="KVH95031">
    <property type="protein sequence ID" value="KVH95031"/>
    <property type="gene ID" value="Ccrd_002900"/>
</dbReference>
<reference evidence="7 8" key="1">
    <citation type="journal article" date="2016" name="Sci. Rep.">
        <title>The genome sequence of the outbreeding globe artichoke constructed de novo incorporating a phase-aware low-pass sequencing strategy of F1 progeny.</title>
        <authorList>
            <person name="Scaglione D."/>
            <person name="Reyes-Chin-Wo S."/>
            <person name="Acquadro A."/>
            <person name="Froenicke L."/>
            <person name="Portis E."/>
            <person name="Beitel C."/>
            <person name="Tirone M."/>
            <person name="Mauro R."/>
            <person name="Lo Monaco A."/>
            <person name="Mauromicale G."/>
            <person name="Faccioli P."/>
            <person name="Cattivelli L."/>
            <person name="Rieseberg L."/>
            <person name="Michelmore R."/>
            <person name="Lanteri S."/>
        </authorList>
    </citation>
    <scope>NUCLEOTIDE SEQUENCE [LARGE SCALE GENOMIC DNA]</scope>
    <source>
        <strain evidence="7">2C</strain>
    </source>
</reference>
<evidence type="ECO:0000313" key="8">
    <source>
        <dbReference type="Proteomes" id="UP000243975"/>
    </source>
</evidence>
<sequence length="128" mass="13714">MLMMKKVLCVMVACMVVAAPYAEAAITSCGQVFDKMKPCLDYLRRGGSVPAVCCNAVRGLNSDSKSTADRKLACGCIKTALSAFAGINPDNALRLPGKCGVNFPYTISPKTDCSKYVQIYTFFLLSHG</sequence>